<protein>
    <submittedName>
        <fullName evidence="1">Uncharacterized protein</fullName>
    </submittedName>
</protein>
<keyword evidence="2" id="KW-1185">Reference proteome</keyword>
<reference evidence="1" key="2">
    <citation type="submission" date="2023-06" db="EMBL/GenBank/DDBJ databases">
        <authorList>
            <person name="Swenson N.G."/>
            <person name="Wegrzyn J.L."/>
            <person name="Mcevoy S.L."/>
        </authorList>
    </citation>
    <scope>NUCLEOTIDE SEQUENCE</scope>
    <source>
        <strain evidence="1">NS2018</strain>
        <tissue evidence="1">Leaf</tissue>
    </source>
</reference>
<evidence type="ECO:0000313" key="1">
    <source>
        <dbReference type="EMBL" id="KAK0572286.1"/>
    </source>
</evidence>
<dbReference type="Proteomes" id="UP001168877">
    <property type="component" value="Unassembled WGS sequence"/>
</dbReference>
<dbReference type="AlphaFoldDB" id="A0AA39RFJ6"/>
<name>A0AA39RFJ6_ACESA</name>
<proteinExistence type="predicted"/>
<comment type="caution">
    <text evidence="1">The sequence shown here is derived from an EMBL/GenBank/DDBJ whole genome shotgun (WGS) entry which is preliminary data.</text>
</comment>
<evidence type="ECO:0000313" key="2">
    <source>
        <dbReference type="Proteomes" id="UP001168877"/>
    </source>
</evidence>
<reference evidence="1" key="1">
    <citation type="journal article" date="2022" name="Plant J.">
        <title>Strategies of tolerance reflected in two North American maple genomes.</title>
        <authorList>
            <person name="McEvoy S.L."/>
            <person name="Sezen U.U."/>
            <person name="Trouern-Trend A."/>
            <person name="McMahon S.M."/>
            <person name="Schaberg P.G."/>
            <person name="Yang J."/>
            <person name="Wegrzyn J.L."/>
            <person name="Swenson N.G."/>
        </authorList>
    </citation>
    <scope>NUCLEOTIDE SEQUENCE</scope>
    <source>
        <strain evidence="1">NS2018</strain>
    </source>
</reference>
<organism evidence="1 2">
    <name type="scientific">Acer saccharum</name>
    <name type="common">Sugar maple</name>
    <dbReference type="NCBI Taxonomy" id="4024"/>
    <lineage>
        <taxon>Eukaryota</taxon>
        <taxon>Viridiplantae</taxon>
        <taxon>Streptophyta</taxon>
        <taxon>Embryophyta</taxon>
        <taxon>Tracheophyta</taxon>
        <taxon>Spermatophyta</taxon>
        <taxon>Magnoliopsida</taxon>
        <taxon>eudicotyledons</taxon>
        <taxon>Gunneridae</taxon>
        <taxon>Pentapetalae</taxon>
        <taxon>rosids</taxon>
        <taxon>malvids</taxon>
        <taxon>Sapindales</taxon>
        <taxon>Sapindaceae</taxon>
        <taxon>Hippocastanoideae</taxon>
        <taxon>Acereae</taxon>
        <taxon>Acer</taxon>
    </lineage>
</organism>
<gene>
    <name evidence="1" type="ORF">LWI29_029217</name>
</gene>
<accession>A0AA39RFJ6</accession>
<dbReference type="EMBL" id="JAUESC010000388">
    <property type="protein sequence ID" value="KAK0572286.1"/>
    <property type="molecule type" value="Genomic_DNA"/>
</dbReference>
<sequence length="93" mass="10556">MSLNPTSASSNDFSDTKFLCLFASLSRQIPNPKSLNYTVRRPRPPFSSWSAVRRSRPGSPSAVRRPPFAVLCFVDLLRNYIDNRLLSWLQGLL</sequence>